<evidence type="ECO:0000256" key="1">
    <source>
        <dbReference type="ARBA" id="ARBA00022857"/>
    </source>
</evidence>
<dbReference type="PANTHER" id="PTHR10366:SF852">
    <property type="entry name" value="CINNAMOYL-COA REDUCTASE CAD2"/>
    <property type="match status" value="1"/>
</dbReference>
<evidence type="ECO:0000256" key="2">
    <source>
        <dbReference type="ARBA" id="ARBA00023002"/>
    </source>
</evidence>
<keyword evidence="2" id="KW-0560">Oxidoreductase</keyword>
<protein>
    <submittedName>
        <fullName evidence="4">Phenylacetaldehyde reductase-like</fullName>
    </submittedName>
</protein>
<accession>A0ABM4A160</accession>
<evidence type="ECO:0000313" key="4">
    <source>
        <dbReference type="RefSeq" id="XP_060670471.1"/>
    </source>
</evidence>
<keyword evidence="3" id="KW-1185">Reference proteome</keyword>
<dbReference type="GeneID" id="125418309"/>
<proteinExistence type="predicted"/>
<dbReference type="InterPro" id="IPR036291">
    <property type="entry name" value="NAD(P)-bd_dom_sf"/>
</dbReference>
<keyword evidence="1" id="KW-0521">NADP</keyword>
<name>A0ABM4A160_ZIZJJ</name>
<gene>
    <name evidence="4" type="primary">LOC125418309</name>
</gene>
<organism evidence="3 4">
    <name type="scientific">Ziziphus jujuba</name>
    <name type="common">Chinese jujube</name>
    <name type="synonym">Ziziphus sativa</name>
    <dbReference type="NCBI Taxonomy" id="326968"/>
    <lineage>
        <taxon>Eukaryota</taxon>
        <taxon>Viridiplantae</taxon>
        <taxon>Streptophyta</taxon>
        <taxon>Embryophyta</taxon>
        <taxon>Tracheophyta</taxon>
        <taxon>Spermatophyta</taxon>
        <taxon>Magnoliopsida</taxon>
        <taxon>eudicotyledons</taxon>
        <taxon>Gunneridae</taxon>
        <taxon>Pentapetalae</taxon>
        <taxon>rosids</taxon>
        <taxon>fabids</taxon>
        <taxon>Rosales</taxon>
        <taxon>Rhamnaceae</taxon>
        <taxon>Paliureae</taxon>
        <taxon>Ziziphus</taxon>
    </lineage>
</organism>
<reference evidence="4" key="2">
    <citation type="submission" date="2025-08" db="UniProtKB">
        <authorList>
            <consortium name="RefSeq"/>
        </authorList>
    </citation>
    <scope>IDENTIFICATION</scope>
    <source>
        <tissue evidence="4">Seedling</tissue>
    </source>
</reference>
<dbReference type="RefSeq" id="XP_060670471.1">
    <property type="nucleotide sequence ID" value="XM_060814488.1"/>
</dbReference>
<sequence>MVSLTINGKPLITDVVVDETWFSNLAVCEELKNWYAFSKSLAEDATWKFAKENMIDVVTIHPEFTIGTFLQATLNVPAEIVLNHINGSQTLANMVYRFVDVRDVAYAHIQAFEVASASGPYILVGTVMNNVGTSKILEELYPDFSLPERDVAYAHILAFELRSATGRYVLVGTVTNNAGPS</sequence>
<evidence type="ECO:0000313" key="3">
    <source>
        <dbReference type="Proteomes" id="UP001652623"/>
    </source>
</evidence>
<dbReference type="PANTHER" id="PTHR10366">
    <property type="entry name" value="NAD DEPENDENT EPIMERASE/DEHYDRATASE"/>
    <property type="match status" value="1"/>
</dbReference>
<dbReference type="Gene3D" id="3.40.50.720">
    <property type="entry name" value="NAD(P)-binding Rossmann-like Domain"/>
    <property type="match status" value="1"/>
</dbReference>
<reference evidence="3" key="1">
    <citation type="submission" date="2025-05" db="UniProtKB">
        <authorList>
            <consortium name="RefSeq"/>
        </authorList>
    </citation>
    <scope>NUCLEOTIDE SEQUENCE [LARGE SCALE GENOMIC DNA]</scope>
</reference>
<dbReference type="InterPro" id="IPR050425">
    <property type="entry name" value="NAD(P)_dehydrat-like"/>
</dbReference>
<dbReference type="SUPFAM" id="SSF51735">
    <property type="entry name" value="NAD(P)-binding Rossmann-fold domains"/>
    <property type="match status" value="1"/>
</dbReference>
<dbReference type="Proteomes" id="UP001652623">
    <property type="component" value="Chromosome 2"/>
</dbReference>